<sequence>MASRTDIINRALIKLGAPTIADPNEDSEQAVKAGTVFDTLLRSELRMHPWSFAIKRTTLSPLATAPAYEWTYAYQLPADFLRIVMVNDYWDFAGVREANDAPAIPYAIEGQQLLTNFAAPLKFRYVYDVSADPNVWDAIFVETFACRLGEELCETLTKSAAKKATMETDYRQALRDARRVNAIELPPQPLPDNSWVTGRY</sequence>
<accession>A0A6J5KIY4</accession>
<name>A0A6J5KIY4_9CAUD</name>
<protein>
    <recommendedName>
        <fullName evidence="2">Tail tubular protein A</fullName>
    </recommendedName>
</protein>
<evidence type="ECO:0008006" key="2">
    <source>
        <dbReference type="Google" id="ProtNLM"/>
    </source>
</evidence>
<evidence type="ECO:0000313" key="1">
    <source>
        <dbReference type="EMBL" id="CAB4121112.1"/>
    </source>
</evidence>
<proteinExistence type="predicted"/>
<reference evidence="1" key="1">
    <citation type="submission" date="2020-04" db="EMBL/GenBank/DDBJ databases">
        <authorList>
            <person name="Chiriac C."/>
            <person name="Salcher M."/>
            <person name="Ghai R."/>
            <person name="Kavagutti S V."/>
        </authorList>
    </citation>
    <scope>NUCLEOTIDE SEQUENCE</scope>
</reference>
<dbReference type="EMBL" id="LR796143">
    <property type="protein sequence ID" value="CAB4121112.1"/>
    <property type="molecule type" value="Genomic_DNA"/>
</dbReference>
<organism evidence="1">
    <name type="scientific">uncultured Caudovirales phage</name>
    <dbReference type="NCBI Taxonomy" id="2100421"/>
    <lineage>
        <taxon>Viruses</taxon>
        <taxon>Duplodnaviria</taxon>
        <taxon>Heunggongvirae</taxon>
        <taxon>Uroviricota</taxon>
        <taxon>Caudoviricetes</taxon>
        <taxon>Peduoviridae</taxon>
        <taxon>Maltschvirus</taxon>
        <taxon>Maltschvirus maltsch</taxon>
    </lineage>
</organism>
<gene>
    <name evidence="1" type="ORF">UFOVP6_21</name>
</gene>